<name>A0A4C1WAG7_EUMVA</name>
<evidence type="ECO:0000313" key="2">
    <source>
        <dbReference type="Proteomes" id="UP000299102"/>
    </source>
</evidence>
<comment type="caution">
    <text evidence="1">The sequence shown here is derived from an EMBL/GenBank/DDBJ whole genome shotgun (WGS) entry which is preliminary data.</text>
</comment>
<sequence length="129" mass="14902">MAQGFNIVIANAVTFGTDVLMCSFRHRVITAANVHSQPWKSHQYATGLLDRNTMSYRRRIDRGAIEYEWDSGPLELSLLEEIQRRKLLLHGCILRPPRGPRYYVPHVPRPSPRTRIGLSVQRRVVILLE</sequence>
<reference evidence="1 2" key="1">
    <citation type="journal article" date="2019" name="Commun. Biol.">
        <title>The bagworm genome reveals a unique fibroin gene that provides high tensile strength.</title>
        <authorList>
            <person name="Kono N."/>
            <person name="Nakamura H."/>
            <person name="Ohtoshi R."/>
            <person name="Tomita M."/>
            <person name="Numata K."/>
            <person name="Arakawa K."/>
        </authorList>
    </citation>
    <scope>NUCLEOTIDE SEQUENCE [LARGE SCALE GENOMIC DNA]</scope>
</reference>
<gene>
    <name evidence="1" type="ORF">EVAR_36958_1</name>
</gene>
<accession>A0A4C1WAG7</accession>
<organism evidence="1 2">
    <name type="scientific">Eumeta variegata</name>
    <name type="common">Bagworm moth</name>
    <name type="synonym">Eumeta japonica</name>
    <dbReference type="NCBI Taxonomy" id="151549"/>
    <lineage>
        <taxon>Eukaryota</taxon>
        <taxon>Metazoa</taxon>
        <taxon>Ecdysozoa</taxon>
        <taxon>Arthropoda</taxon>
        <taxon>Hexapoda</taxon>
        <taxon>Insecta</taxon>
        <taxon>Pterygota</taxon>
        <taxon>Neoptera</taxon>
        <taxon>Endopterygota</taxon>
        <taxon>Lepidoptera</taxon>
        <taxon>Glossata</taxon>
        <taxon>Ditrysia</taxon>
        <taxon>Tineoidea</taxon>
        <taxon>Psychidae</taxon>
        <taxon>Oiketicinae</taxon>
        <taxon>Eumeta</taxon>
    </lineage>
</organism>
<proteinExistence type="predicted"/>
<dbReference type="Proteomes" id="UP000299102">
    <property type="component" value="Unassembled WGS sequence"/>
</dbReference>
<dbReference type="EMBL" id="BGZK01000496">
    <property type="protein sequence ID" value="GBP47135.1"/>
    <property type="molecule type" value="Genomic_DNA"/>
</dbReference>
<dbReference type="AlphaFoldDB" id="A0A4C1WAG7"/>
<keyword evidence="2" id="KW-1185">Reference proteome</keyword>
<protein>
    <submittedName>
        <fullName evidence="1">Uncharacterized protein</fullName>
    </submittedName>
</protein>
<evidence type="ECO:0000313" key="1">
    <source>
        <dbReference type="EMBL" id="GBP47135.1"/>
    </source>
</evidence>